<proteinExistence type="predicted"/>
<dbReference type="EMBL" id="CP016793">
    <property type="protein sequence ID" value="ANZ37678.1"/>
    <property type="molecule type" value="Genomic_DNA"/>
</dbReference>
<evidence type="ECO:0000313" key="1">
    <source>
        <dbReference type="EMBL" id="ANZ37678.1"/>
    </source>
</evidence>
<dbReference type="AntiFam" id="ANF00109">
    <property type="entry name" value="Shadow ORF (opposite afsK)"/>
</dbReference>
<name>A0A1B2HIW5_9PSEU</name>
<gene>
    <name evidence="1" type="ORF">BBK82_18080</name>
</gene>
<organism evidence="1 2">
    <name type="scientific">Lentzea guizhouensis</name>
    <dbReference type="NCBI Taxonomy" id="1586287"/>
    <lineage>
        <taxon>Bacteria</taxon>
        <taxon>Bacillati</taxon>
        <taxon>Actinomycetota</taxon>
        <taxon>Actinomycetes</taxon>
        <taxon>Pseudonocardiales</taxon>
        <taxon>Pseudonocardiaceae</taxon>
        <taxon>Lentzea</taxon>
    </lineage>
</organism>
<protein>
    <submittedName>
        <fullName evidence="1">Uncharacterized protein</fullName>
    </submittedName>
</protein>
<dbReference type="STRING" id="1586287.BBK82_18080"/>
<sequence length="166" mass="17462">MPASMPVAVTVTSPVAREMPKSVILTVPSSPSRTLPGLMSRCTMPALCAAASAEATCMPIEATSRGGSVPRSDRTADRLFDGRYSITSHGWPSSSATSYTATACGCCRRAAMRPSRMARLLASSTSPSASPGCRSSCLTATVRCRRSSCAVQTTPMAPLPMRWLNR</sequence>
<keyword evidence="2" id="KW-1185">Reference proteome</keyword>
<evidence type="ECO:0000313" key="2">
    <source>
        <dbReference type="Proteomes" id="UP000093053"/>
    </source>
</evidence>
<dbReference type="KEGG" id="led:BBK82_18080"/>
<accession>A0A1B2HIW5</accession>
<dbReference type="Proteomes" id="UP000093053">
    <property type="component" value="Chromosome"/>
</dbReference>
<dbReference type="AlphaFoldDB" id="A0A1B2HIW5"/>
<reference evidence="1 2" key="1">
    <citation type="submission" date="2016-07" db="EMBL/GenBank/DDBJ databases">
        <title>Complete genome sequence of the Lentzea guizhouensis DHS C013.</title>
        <authorList>
            <person name="Cao C."/>
        </authorList>
    </citation>
    <scope>NUCLEOTIDE SEQUENCE [LARGE SCALE GENOMIC DNA]</scope>
    <source>
        <strain evidence="1 2">DHS C013</strain>
    </source>
</reference>